<feature type="binding site" evidence="7">
    <location>
        <position position="167"/>
    </location>
    <ligand>
        <name>2-oxoglutarate</name>
        <dbReference type="ChEBI" id="CHEBI:16810"/>
    </ligand>
</feature>
<evidence type="ECO:0000313" key="9">
    <source>
        <dbReference type="EMBL" id="PRY71376.1"/>
    </source>
</evidence>
<dbReference type="InterPro" id="IPR023550">
    <property type="entry name" value="PKHD_hydroxylase"/>
</dbReference>
<dbReference type="InterPro" id="IPR005123">
    <property type="entry name" value="Oxoglu/Fe-dep_dioxygenase_dom"/>
</dbReference>
<keyword evidence="2 7" id="KW-0479">Metal-binding</keyword>
<dbReference type="GO" id="GO:0031418">
    <property type="term" value="F:L-ascorbic acid binding"/>
    <property type="evidence" value="ECO:0007669"/>
    <property type="project" value="UniProtKB-KW"/>
</dbReference>
<dbReference type="GO" id="GO:0006974">
    <property type="term" value="P:DNA damage response"/>
    <property type="evidence" value="ECO:0007669"/>
    <property type="project" value="TreeGrafter"/>
</dbReference>
<organism evidence="9 10">
    <name type="scientific">Halomonas ventosae</name>
    <dbReference type="NCBI Taxonomy" id="229007"/>
    <lineage>
        <taxon>Bacteria</taxon>
        <taxon>Pseudomonadati</taxon>
        <taxon>Pseudomonadota</taxon>
        <taxon>Gammaproteobacteria</taxon>
        <taxon>Oceanospirillales</taxon>
        <taxon>Halomonadaceae</taxon>
        <taxon>Halomonas</taxon>
    </lineage>
</organism>
<dbReference type="GO" id="GO:0006879">
    <property type="term" value="P:intracellular iron ion homeostasis"/>
    <property type="evidence" value="ECO:0007669"/>
    <property type="project" value="TreeGrafter"/>
</dbReference>
<evidence type="ECO:0000256" key="5">
    <source>
        <dbReference type="ARBA" id="ARBA00023002"/>
    </source>
</evidence>
<dbReference type="GO" id="GO:0005506">
    <property type="term" value="F:iron ion binding"/>
    <property type="evidence" value="ECO:0007669"/>
    <property type="project" value="UniProtKB-UniRule"/>
</dbReference>
<dbReference type="RefSeq" id="WP_106231006.1">
    <property type="nucleotide sequence ID" value="NZ_PVTM01000008.1"/>
</dbReference>
<evidence type="ECO:0000259" key="8">
    <source>
        <dbReference type="PROSITE" id="PS51471"/>
    </source>
</evidence>
<comment type="caution">
    <text evidence="9">The sequence shown here is derived from an EMBL/GenBank/DDBJ whole genome shotgun (WGS) entry which is preliminary data.</text>
</comment>
<dbReference type="HAMAP" id="MF_00657">
    <property type="entry name" value="Hydroxyl_YbiX"/>
    <property type="match status" value="1"/>
</dbReference>
<protein>
    <submittedName>
        <fullName evidence="9">PKHD-type hydroxylase</fullName>
    </submittedName>
</protein>
<dbReference type="InterPro" id="IPR006620">
    <property type="entry name" value="Pro_4_hyd_alph"/>
</dbReference>
<dbReference type="Pfam" id="PF13640">
    <property type="entry name" value="2OG-FeII_Oxy_3"/>
    <property type="match status" value="1"/>
</dbReference>
<evidence type="ECO:0000256" key="3">
    <source>
        <dbReference type="ARBA" id="ARBA00022896"/>
    </source>
</evidence>
<name>A0A2T0VM73_9GAMM</name>
<feature type="binding site" evidence="7">
    <location>
        <position position="157"/>
    </location>
    <ligand>
        <name>Fe cation</name>
        <dbReference type="ChEBI" id="CHEBI:24875"/>
    </ligand>
</feature>
<comment type="cofactor">
    <cofactor evidence="7">
        <name>Fe(2+)</name>
        <dbReference type="ChEBI" id="CHEBI:29033"/>
    </cofactor>
    <text evidence="7">Binds 1 Fe(2+) ion per subunit.</text>
</comment>
<feature type="binding site" evidence="7">
    <location>
        <position position="96"/>
    </location>
    <ligand>
        <name>Fe cation</name>
        <dbReference type="ChEBI" id="CHEBI:24875"/>
    </ligand>
</feature>
<comment type="cofactor">
    <cofactor evidence="1 7">
        <name>L-ascorbate</name>
        <dbReference type="ChEBI" id="CHEBI:38290"/>
    </cofactor>
</comment>
<feature type="domain" description="Fe2OG dioxygenase" evidence="8">
    <location>
        <begin position="77"/>
        <end position="176"/>
    </location>
</feature>
<sequence>MILCIDQVIPAELLSRVQSALADAAYRDGRETAGWHARTVKQNEQADGRQPEVIALREELASALQRHPLFQMAARPRHMKPLMFSRYKEGMSYGNHVDDAIMATPQGAMRTDLSFTLFLNDPEGYEGGELLIDSTAGEQTYKLPAGALILYPSSTLHRVEPVTQGERLAAVGWAQSQVREPQQREILFDLDTTRRQEFEANGKTHTFDMLSKSLANLLRMWADV</sequence>
<dbReference type="InterPro" id="IPR044862">
    <property type="entry name" value="Pro_4_hyd_alph_FE2OG_OXY"/>
</dbReference>
<feature type="binding site" evidence="7">
    <location>
        <position position="98"/>
    </location>
    <ligand>
        <name>Fe cation</name>
        <dbReference type="ChEBI" id="CHEBI:24875"/>
    </ligand>
</feature>
<proteinExistence type="inferred from homology"/>
<dbReference type="Pfam" id="PF18331">
    <property type="entry name" value="PKHD_C"/>
    <property type="match status" value="1"/>
</dbReference>
<reference evidence="9 10" key="1">
    <citation type="submission" date="2018-03" db="EMBL/GenBank/DDBJ databases">
        <title>Comparative analysis of microorganisms from saline springs in Andes Mountain Range, Colombia.</title>
        <authorList>
            <person name="Rubin E."/>
        </authorList>
    </citation>
    <scope>NUCLEOTIDE SEQUENCE [LARGE SCALE GENOMIC DNA]</scope>
    <source>
        <strain evidence="9 10">USBA 854</strain>
    </source>
</reference>
<dbReference type="EMBL" id="PVTM01000008">
    <property type="protein sequence ID" value="PRY71376.1"/>
    <property type="molecule type" value="Genomic_DNA"/>
</dbReference>
<evidence type="ECO:0000256" key="7">
    <source>
        <dbReference type="HAMAP-Rule" id="MF_00657"/>
    </source>
</evidence>
<keyword evidence="4 7" id="KW-0223">Dioxygenase</keyword>
<dbReference type="NCBIfam" id="NF003975">
    <property type="entry name" value="PRK05467.1-4"/>
    <property type="match status" value="1"/>
</dbReference>
<dbReference type="AlphaFoldDB" id="A0A2T0VM73"/>
<dbReference type="Proteomes" id="UP000239896">
    <property type="component" value="Unassembled WGS sequence"/>
</dbReference>
<evidence type="ECO:0000256" key="6">
    <source>
        <dbReference type="ARBA" id="ARBA00023004"/>
    </source>
</evidence>
<dbReference type="Gene3D" id="2.60.120.620">
    <property type="entry name" value="q2cbj1_9rhob like domain"/>
    <property type="match status" value="1"/>
</dbReference>
<keyword evidence="6 7" id="KW-0408">Iron</keyword>
<dbReference type="NCBIfam" id="NF003974">
    <property type="entry name" value="PRK05467.1-3"/>
    <property type="match status" value="1"/>
</dbReference>
<dbReference type="SMART" id="SM00702">
    <property type="entry name" value="P4Hc"/>
    <property type="match status" value="1"/>
</dbReference>
<evidence type="ECO:0000313" key="10">
    <source>
        <dbReference type="Proteomes" id="UP000239896"/>
    </source>
</evidence>
<evidence type="ECO:0000256" key="1">
    <source>
        <dbReference type="ARBA" id="ARBA00001961"/>
    </source>
</evidence>
<dbReference type="Gene3D" id="4.10.860.20">
    <property type="entry name" value="Rabenosyn, Rab binding domain"/>
    <property type="match status" value="1"/>
</dbReference>
<evidence type="ECO:0000256" key="4">
    <source>
        <dbReference type="ARBA" id="ARBA00022964"/>
    </source>
</evidence>
<accession>A0A2T0VM73</accession>
<evidence type="ECO:0000256" key="2">
    <source>
        <dbReference type="ARBA" id="ARBA00022723"/>
    </source>
</evidence>
<dbReference type="PROSITE" id="PS51471">
    <property type="entry name" value="FE2OG_OXY"/>
    <property type="match status" value="1"/>
</dbReference>
<keyword evidence="3 7" id="KW-0847">Vitamin C</keyword>
<dbReference type="PANTHER" id="PTHR41536:SF1">
    <property type="entry name" value="PKHD-TYPE HYDROXYLASE YBIX"/>
    <property type="match status" value="1"/>
</dbReference>
<dbReference type="InterPro" id="IPR041097">
    <property type="entry name" value="PKHD_C"/>
</dbReference>
<keyword evidence="5 7" id="KW-0560">Oxidoreductase</keyword>
<gene>
    <name evidence="9" type="ORF">BCL64_108137</name>
</gene>
<keyword evidence="10" id="KW-1185">Reference proteome</keyword>
<dbReference type="PANTHER" id="PTHR41536">
    <property type="entry name" value="PKHD-TYPE HYDROXYLASE YBIX"/>
    <property type="match status" value="1"/>
</dbReference>
<dbReference type="GO" id="GO:0016706">
    <property type="term" value="F:2-oxoglutarate-dependent dioxygenase activity"/>
    <property type="evidence" value="ECO:0007669"/>
    <property type="project" value="UniProtKB-UniRule"/>
</dbReference>